<evidence type="ECO:0000259" key="1">
    <source>
        <dbReference type="SMART" id="SM00382"/>
    </source>
</evidence>
<feature type="domain" description="AAA+ ATPase" evidence="1">
    <location>
        <begin position="25"/>
        <end position="187"/>
    </location>
</feature>
<dbReference type="PANTHER" id="PTHR42759:SF1">
    <property type="entry name" value="MAGNESIUM-CHELATASE SUBUNIT CHLD"/>
    <property type="match status" value="1"/>
</dbReference>
<comment type="caution">
    <text evidence="2">The sequence shown here is derived from an EMBL/GenBank/DDBJ whole genome shotgun (WGS) entry which is preliminary data.</text>
</comment>
<evidence type="ECO:0000313" key="2">
    <source>
        <dbReference type="EMBL" id="RAR77976.1"/>
    </source>
</evidence>
<gene>
    <name evidence="2" type="ORF">AX018_103314</name>
</gene>
<dbReference type="InterPro" id="IPR003593">
    <property type="entry name" value="AAA+_ATPase"/>
</dbReference>
<reference evidence="2 3" key="1">
    <citation type="submission" date="2018-06" db="EMBL/GenBank/DDBJ databases">
        <title>Genomic Encyclopedia of Archaeal and Bacterial Type Strains, Phase II (KMG-II): from individual species to whole genera.</title>
        <authorList>
            <person name="Goeker M."/>
        </authorList>
    </citation>
    <scope>NUCLEOTIDE SEQUENCE [LARGE SCALE GENOMIC DNA]</scope>
    <source>
        <strain evidence="2 3">CFPB 3232</strain>
    </source>
</reference>
<protein>
    <submittedName>
        <fullName evidence="2">MoxR-like ATPase</fullName>
    </submittedName>
</protein>
<sequence>MKFQGSESYVATADLKLAVNAAITLQRPLLVKGEPGTGKTLLAEEVARSLGLPLLQWHVKSTTKAQQGLYEYDAVSRLRDSQLGDAESGERVKDIRNYILQGVLWQAFTAERPVALLIDEIDKADIEFPNDLLRELDRMEFHCYETRELVRAKHRPLVFITSNNEKELPDAFLRRCFFHYIRFPDADTMRQIVAVHFPTLKGDLLAAAMKTFYEVRNLPGLKKKPSTSELIDWLKLLVAEDIPLSALQSGDDKVAIPPLVGALLKNEQDVGLFEKLVFMNQRHR</sequence>
<dbReference type="CDD" id="cd00009">
    <property type="entry name" value="AAA"/>
    <property type="match status" value="1"/>
</dbReference>
<dbReference type="InterPro" id="IPR003959">
    <property type="entry name" value="ATPase_AAA_core"/>
</dbReference>
<dbReference type="SMART" id="SM00382">
    <property type="entry name" value="AAA"/>
    <property type="match status" value="1"/>
</dbReference>
<dbReference type="InterPro" id="IPR050764">
    <property type="entry name" value="CbbQ/NirQ/NorQ/GpvN"/>
</dbReference>
<keyword evidence="3" id="KW-1185">Reference proteome</keyword>
<dbReference type="PANTHER" id="PTHR42759">
    <property type="entry name" value="MOXR FAMILY PROTEIN"/>
    <property type="match status" value="1"/>
</dbReference>
<dbReference type="InterPro" id="IPR027417">
    <property type="entry name" value="P-loop_NTPase"/>
</dbReference>
<dbReference type="Pfam" id="PF00004">
    <property type="entry name" value="AAA"/>
    <property type="match status" value="1"/>
</dbReference>
<dbReference type="AlphaFoldDB" id="A0A328Z6V5"/>
<dbReference type="SUPFAM" id="SSF52540">
    <property type="entry name" value="P-loop containing nucleoside triphosphate hydrolases"/>
    <property type="match status" value="1"/>
</dbReference>
<dbReference type="EMBL" id="QLTA01000033">
    <property type="protein sequence ID" value="RAR77976.1"/>
    <property type="molecule type" value="Genomic_DNA"/>
</dbReference>
<evidence type="ECO:0000313" key="3">
    <source>
        <dbReference type="Proteomes" id="UP000248856"/>
    </source>
</evidence>
<dbReference type="Gene3D" id="3.40.50.300">
    <property type="entry name" value="P-loop containing nucleotide triphosphate hydrolases"/>
    <property type="match status" value="1"/>
</dbReference>
<accession>A0A328Z6V5</accession>
<dbReference type="RefSeq" id="WP_111878897.1">
    <property type="nucleotide sequence ID" value="NZ_CBCSGC010000012.1"/>
</dbReference>
<dbReference type="OrthoDB" id="9783370at2"/>
<dbReference type="Proteomes" id="UP000248856">
    <property type="component" value="Unassembled WGS sequence"/>
</dbReference>
<dbReference type="GO" id="GO:0005524">
    <property type="term" value="F:ATP binding"/>
    <property type="evidence" value="ECO:0007669"/>
    <property type="project" value="InterPro"/>
</dbReference>
<name>A0A328Z6V5_9BURK</name>
<organism evidence="2 3">
    <name type="scientific">Paracidovorax anthurii</name>
    <dbReference type="NCBI Taxonomy" id="78229"/>
    <lineage>
        <taxon>Bacteria</taxon>
        <taxon>Pseudomonadati</taxon>
        <taxon>Pseudomonadota</taxon>
        <taxon>Betaproteobacteria</taxon>
        <taxon>Burkholderiales</taxon>
        <taxon>Comamonadaceae</taxon>
        <taxon>Paracidovorax</taxon>
    </lineage>
</organism>
<dbReference type="GO" id="GO:0016887">
    <property type="term" value="F:ATP hydrolysis activity"/>
    <property type="evidence" value="ECO:0007669"/>
    <property type="project" value="InterPro"/>
</dbReference>
<proteinExistence type="predicted"/>